<dbReference type="RefSeq" id="WP_094787894.1">
    <property type="nucleotide sequence ID" value="NZ_NDXW01000001.1"/>
</dbReference>
<evidence type="ECO:0000259" key="4">
    <source>
        <dbReference type="Pfam" id="PF00370"/>
    </source>
</evidence>
<organism evidence="6 7">
    <name type="scientific">Zooshikella ganghwensis</name>
    <dbReference type="NCBI Taxonomy" id="202772"/>
    <lineage>
        <taxon>Bacteria</taxon>
        <taxon>Pseudomonadati</taxon>
        <taxon>Pseudomonadota</taxon>
        <taxon>Gammaproteobacteria</taxon>
        <taxon>Oceanospirillales</taxon>
        <taxon>Zooshikellaceae</taxon>
        <taxon>Zooshikella</taxon>
    </lineage>
</organism>
<evidence type="ECO:0000313" key="6">
    <source>
        <dbReference type="EMBL" id="RDH44824.1"/>
    </source>
</evidence>
<gene>
    <name evidence="6" type="ORF">B9G39_16065</name>
</gene>
<dbReference type="PANTHER" id="PTHR43095:SF5">
    <property type="entry name" value="XYLULOSE KINASE"/>
    <property type="match status" value="1"/>
</dbReference>
<dbReference type="EMBL" id="NDXW01000001">
    <property type="protein sequence ID" value="RDH44824.1"/>
    <property type="molecule type" value="Genomic_DNA"/>
</dbReference>
<dbReference type="InterPro" id="IPR050406">
    <property type="entry name" value="FGGY_Carb_Kinase"/>
</dbReference>
<accession>A0A4P9VR16</accession>
<evidence type="ECO:0000256" key="3">
    <source>
        <dbReference type="ARBA" id="ARBA00022777"/>
    </source>
</evidence>
<dbReference type="GO" id="GO:0016301">
    <property type="term" value="F:kinase activity"/>
    <property type="evidence" value="ECO:0007669"/>
    <property type="project" value="UniProtKB-KW"/>
</dbReference>
<comment type="caution">
    <text evidence="6">The sequence shown here is derived from an EMBL/GenBank/DDBJ whole genome shotgun (WGS) entry which is preliminary data.</text>
</comment>
<evidence type="ECO:0000313" key="7">
    <source>
        <dbReference type="Proteomes" id="UP000257039"/>
    </source>
</evidence>
<proteinExistence type="inferred from homology"/>
<dbReference type="AlphaFoldDB" id="A0A4P9VR16"/>
<name>A0A4P9VR16_9GAMM</name>
<feature type="domain" description="Carbohydrate kinase FGGY C-terminal" evidence="5">
    <location>
        <begin position="265"/>
        <end position="455"/>
    </location>
</feature>
<dbReference type="PANTHER" id="PTHR43095">
    <property type="entry name" value="SUGAR KINASE"/>
    <property type="match status" value="1"/>
</dbReference>
<comment type="similarity">
    <text evidence="1">Belongs to the FGGY kinase family.</text>
</comment>
<keyword evidence="2" id="KW-0808">Transferase</keyword>
<dbReference type="Pfam" id="PF00370">
    <property type="entry name" value="FGGY_N"/>
    <property type="match status" value="1"/>
</dbReference>
<dbReference type="Gene3D" id="3.30.420.40">
    <property type="match status" value="2"/>
</dbReference>
<protein>
    <submittedName>
        <fullName evidence="6">Carbohydrate kinase</fullName>
    </submittedName>
</protein>
<dbReference type="InterPro" id="IPR043129">
    <property type="entry name" value="ATPase_NBD"/>
</dbReference>
<evidence type="ECO:0000256" key="1">
    <source>
        <dbReference type="ARBA" id="ARBA00009156"/>
    </source>
</evidence>
<keyword evidence="7" id="KW-1185">Reference proteome</keyword>
<dbReference type="CDD" id="cd07779">
    <property type="entry name" value="ASKHA_NBD_FGGY_YgcE-like"/>
    <property type="match status" value="1"/>
</dbReference>
<dbReference type="SUPFAM" id="SSF53067">
    <property type="entry name" value="Actin-like ATPase domain"/>
    <property type="match status" value="2"/>
</dbReference>
<reference evidence="6 7" key="1">
    <citation type="submission" date="2017-04" db="EMBL/GenBank/DDBJ databases">
        <title>Draft genome sequence of Zooshikella ganghwensis VG4 isolated from Red Sea sediments.</title>
        <authorList>
            <person name="Rehman Z."/>
            <person name="Alam I."/>
            <person name="Kamau A."/>
            <person name="Bajic V."/>
            <person name="Leiknes T."/>
        </authorList>
    </citation>
    <scope>NUCLEOTIDE SEQUENCE [LARGE SCALE GENOMIC DNA]</scope>
    <source>
        <strain evidence="6 7">VG4</strain>
    </source>
</reference>
<dbReference type="Pfam" id="PF02782">
    <property type="entry name" value="FGGY_C"/>
    <property type="match status" value="1"/>
</dbReference>
<dbReference type="InterPro" id="IPR000577">
    <property type="entry name" value="Carb_kinase_FGGY"/>
</dbReference>
<dbReference type="GO" id="GO:0005975">
    <property type="term" value="P:carbohydrate metabolic process"/>
    <property type="evidence" value="ECO:0007669"/>
    <property type="project" value="InterPro"/>
</dbReference>
<sequence>MRKESLVLAIDCGTQSVRAMVFDKLGTLLAKQQIALHAYTSPQPGWAEQHPDYFWQQLSTACEQLWQKHPDYQSQISGLALTCQRGSVVFLDKQGMPLRSAILWLDQRRATQLLPLPTYLKCGLGLLGLSSTLTYLQSKAQANWVRQHQPEIWSKTTYVVYLSGYLLYKLTGEWVDSTGAMVGYLPFDYKRLQWAKKGSWRWSLAGVSTQQLSKLYDPGALLGHLSSQAAEVIGLKAGLPVFAAASDKACEVLGAGAFSSEIACLSYGTTATINTTQHQYVEPIRFIPPYPAAIPKAYNTEIMVYRGFWMVSWFKREFGKEEQLRAKELGVPAEKLFDELLAKSPPGAMGLTLQPYWSPALKQPFGKGAIIGFGDVHTRAHLYRAIVEGLAYALRAGKEQIEARSGITIKSIRVSGGGAQSDAVLQLTADIFNLPVKRPHTIETSGLGAAINAYVGLGVYSSYAEAIAAMTRCDKTFLPHTENVKLYNALYGKVYKKMFGRLRPLYKNIQQITGYPSY</sequence>
<feature type="domain" description="Carbohydrate kinase FGGY N-terminal" evidence="4">
    <location>
        <begin position="7"/>
        <end position="254"/>
    </location>
</feature>
<dbReference type="InterPro" id="IPR018484">
    <property type="entry name" value="FGGY_N"/>
</dbReference>
<dbReference type="Proteomes" id="UP000257039">
    <property type="component" value="Unassembled WGS sequence"/>
</dbReference>
<evidence type="ECO:0000256" key="2">
    <source>
        <dbReference type="ARBA" id="ARBA00022679"/>
    </source>
</evidence>
<dbReference type="InterPro" id="IPR018485">
    <property type="entry name" value="FGGY_C"/>
</dbReference>
<evidence type="ECO:0000259" key="5">
    <source>
        <dbReference type="Pfam" id="PF02782"/>
    </source>
</evidence>
<keyword evidence="3 6" id="KW-0418">Kinase</keyword>
<dbReference type="PIRSF" id="PIRSF000538">
    <property type="entry name" value="GlpK"/>
    <property type="match status" value="1"/>
</dbReference>